<evidence type="ECO:0000313" key="4">
    <source>
        <dbReference type="Proteomes" id="UP000580250"/>
    </source>
</evidence>
<evidence type="ECO:0000313" key="3">
    <source>
        <dbReference type="EMBL" id="CAD2167284.1"/>
    </source>
</evidence>
<dbReference type="InterPro" id="IPR012435">
    <property type="entry name" value="TMEM144"/>
</dbReference>
<dbReference type="EMBL" id="CAJEWN010000020">
    <property type="protein sequence ID" value="CAD2137475.1"/>
    <property type="molecule type" value="Genomic_DNA"/>
</dbReference>
<dbReference type="Pfam" id="PF07857">
    <property type="entry name" value="TMEM144"/>
    <property type="match status" value="1"/>
</dbReference>
<gene>
    <name evidence="3" type="ORF">MENT_LOCUS18567</name>
    <name evidence="2" type="ORF">MENT_LOCUS5445</name>
</gene>
<keyword evidence="1" id="KW-1133">Transmembrane helix</keyword>
<sequence length="51" mass="5445">MSTLTGLVSCAISSLCFGSMYVGVRVAGDPGDGMVVQWIVSFIFLNLFLEI</sequence>
<dbReference type="AlphaFoldDB" id="A0A6V7UXC0"/>
<accession>A0A6V7UXC0</accession>
<evidence type="ECO:0000256" key="1">
    <source>
        <dbReference type="SAM" id="Phobius"/>
    </source>
</evidence>
<protein>
    <submittedName>
        <fullName evidence="3">Uncharacterized protein</fullName>
    </submittedName>
</protein>
<keyword evidence="1" id="KW-0472">Membrane</keyword>
<dbReference type="Proteomes" id="UP000580250">
    <property type="component" value="Unassembled WGS sequence"/>
</dbReference>
<keyword evidence="1" id="KW-0812">Transmembrane</keyword>
<reference evidence="3 4" key="1">
    <citation type="submission" date="2020-08" db="EMBL/GenBank/DDBJ databases">
        <authorList>
            <person name="Koutsovoulos G."/>
            <person name="Danchin GJ E."/>
        </authorList>
    </citation>
    <scope>NUCLEOTIDE SEQUENCE [LARGE SCALE GENOMIC DNA]</scope>
</reference>
<comment type="caution">
    <text evidence="3">The sequence shown here is derived from an EMBL/GenBank/DDBJ whole genome shotgun (WGS) entry which is preliminary data.</text>
</comment>
<proteinExistence type="predicted"/>
<dbReference type="OrthoDB" id="426527at2759"/>
<feature type="transmembrane region" description="Helical" evidence="1">
    <location>
        <begin position="34"/>
        <end position="49"/>
    </location>
</feature>
<name>A0A6V7UXC0_MELEN</name>
<evidence type="ECO:0000313" key="2">
    <source>
        <dbReference type="EMBL" id="CAD2137475.1"/>
    </source>
</evidence>
<organism evidence="3 4">
    <name type="scientific">Meloidogyne enterolobii</name>
    <name type="common">Root-knot nematode worm</name>
    <name type="synonym">Meloidogyne mayaguensis</name>
    <dbReference type="NCBI Taxonomy" id="390850"/>
    <lineage>
        <taxon>Eukaryota</taxon>
        <taxon>Metazoa</taxon>
        <taxon>Ecdysozoa</taxon>
        <taxon>Nematoda</taxon>
        <taxon>Chromadorea</taxon>
        <taxon>Rhabditida</taxon>
        <taxon>Tylenchina</taxon>
        <taxon>Tylenchomorpha</taxon>
        <taxon>Tylenchoidea</taxon>
        <taxon>Meloidogynidae</taxon>
        <taxon>Meloidogyninae</taxon>
        <taxon>Meloidogyne</taxon>
    </lineage>
</organism>
<dbReference type="EMBL" id="CAJEWN010000126">
    <property type="protein sequence ID" value="CAD2167284.1"/>
    <property type="molecule type" value="Genomic_DNA"/>
</dbReference>